<comment type="caution">
    <text evidence="3">The sequence shown here is derived from an EMBL/GenBank/DDBJ whole genome shotgun (WGS) entry which is preliminary data.</text>
</comment>
<dbReference type="InterPro" id="IPR014729">
    <property type="entry name" value="Rossmann-like_a/b/a_fold"/>
</dbReference>
<dbReference type="InterPro" id="IPR006015">
    <property type="entry name" value="Universal_stress_UspA"/>
</dbReference>
<dbReference type="Pfam" id="PF00582">
    <property type="entry name" value="Usp"/>
    <property type="match status" value="1"/>
</dbReference>
<dbReference type="PRINTS" id="PR01438">
    <property type="entry name" value="UNVRSLSTRESS"/>
</dbReference>
<feature type="domain" description="UspA" evidence="2">
    <location>
        <begin position="15"/>
        <end position="149"/>
    </location>
</feature>
<evidence type="ECO:0000259" key="2">
    <source>
        <dbReference type="Pfam" id="PF00582"/>
    </source>
</evidence>
<evidence type="ECO:0000313" key="3">
    <source>
        <dbReference type="EMBL" id="MCM4085172.1"/>
    </source>
</evidence>
<accession>A0ABT0YI61</accession>
<sequence>MSTATLPRREAMVPQPVLVAVDDDDNAGSLLRRGREEADRLGVPLRATHIWSHCRPPNCSHHRRCHRDLSEASRLLNTLLDENLADAGPPVERDVLHDDDPARALIELSAKASLLVIGASSDNRAPAGALGETCRALMRDARCPLAVVRNRRLSVTRTGW</sequence>
<organism evidence="3 4">
    <name type="scientific">Paractinoplanes hotanensis</name>
    <dbReference type="NCBI Taxonomy" id="2906497"/>
    <lineage>
        <taxon>Bacteria</taxon>
        <taxon>Bacillati</taxon>
        <taxon>Actinomycetota</taxon>
        <taxon>Actinomycetes</taxon>
        <taxon>Micromonosporales</taxon>
        <taxon>Micromonosporaceae</taxon>
        <taxon>Paractinoplanes</taxon>
    </lineage>
</organism>
<evidence type="ECO:0000313" key="4">
    <source>
        <dbReference type="Proteomes" id="UP001523216"/>
    </source>
</evidence>
<dbReference type="SUPFAM" id="SSF52402">
    <property type="entry name" value="Adenine nucleotide alpha hydrolases-like"/>
    <property type="match status" value="1"/>
</dbReference>
<dbReference type="Proteomes" id="UP001523216">
    <property type="component" value="Unassembled WGS sequence"/>
</dbReference>
<dbReference type="RefSeq" id="WP_251804904.1">
    <property type="nucleotide sequence ID" value="NZ_JAMQOL010000103.1"/>
</dbReference>
<evidence type="ECO:0000256" key="1">
    <source>
        <dbReference type="ARBA" id="ARBA00008791"/>
    </source>
</evidence>
<dbReference type="Gene3D" id="3.40.50.620">
    <property type="entry name" value="HUPs"/>
    <property type="match status" value="1"/>
</dbReference>
<proteinExistence type="inferred from homology"/>
<protein>
    <submittedName>
        <fullName evidence="3">Universal stress protein</fullName>
    </submittedName>
</protein>
<keyword evidence="4" id="KW-1185">Reference proteome</keyword>
<dbReference type="EMBL" id="JAMQOL010000103">
    <property type="protein sequence ID" value="MCM4085172.1"/>
    <property type="molecule type" value="Genomic_DNA"/>
</dbReference>
<comment type="similarity">
    <text evidence="1">Belongs to the universal stress protein A family.</text>
</comment>
<name>A0ABT0YI61_9ACTN</name>
<gene>
    <name evidence="3" type="ORF">LXN57_47370</name>
</gene>
<reference evidence="3 4" key="1">
    <citation type="submission" date="2022-06" db="EMBL/GenBank/DDBJ databases">
        <title>Actinoplanes abujensis sp. nov., isolated from Nigerian arid soil.</title>
        <authorList>
            <person name="Ding P."/>
        </authorList>
    </citation>
    <scope>NUCLEOTIDE SEQUENCE [LARGE SCALE GENOMIC DNA]</scope>
    <source>
        <strain evidence="4">TRM88002</strain>
    </source>
</reference>
<dbReference type="InterPro" id="IPR006016">
    <property type="entry name" value="UspA"/>
</dbReference>